<dbReference type="SUPFAM" id="SSF55729">
    <property type="entry name" value="Acyl-CoA N-acyltransferases (Nat)"/>
    <property type="match status" value="1"/>
</dbReference>
<sequence length="387" mass="43434">MASIPNLPPGTAPTLALVHPTEQEKQIQFRLNSVEWRGALSPEAYLHREAELSKQELTRDGGITYWILVDTAQHNALNPTSKSRLPLASCETYRKRALVWRDGKVQEIISHGIGSVFCAPHLRKKGYAGRMLQELGTALKTHQTEDKECLFSILYSDIGKKFYAGFGWEPFNSSHVAIPGTASDRAAGELPAAQPLYAEDLQELCELDESLLRKELESRSEGSRIAVALVPDIQTIRWHHVREDFVAAELHGKPPKVKGAIVGSEKGKRAWCYWTRMWGNENPQETKGNTFHILRFVVEENFEGDVATAKAAMLSMAQKEAQEWGLEHVEAWNPSPDTVAAAQKLYPQAEVVDRDTESITCLQWFPEHSGNIAESIDWVSNEKYGWC</sequence>
<organism evidence="2 3">
    <name type="scientific">Sporormia fimetaria CBS 119925</name>
    <dbReference type="NCBI Taxonomy" id="1340428"/>
    <lineage>
        <taxon>Eukaryota</taxon>
        <taxon>Fungi</taxon>
        <taxon>Dikarya</taxon>
        <taxon>Ascomycota</taxon>
        <taxon>Pezizomycotina</taxon>
        <taxon>Dothideomycetes</taxon>
        <taxon>Pleosporomycetidae</taxon>
        <taxon>Pleosporales</taxon>
        <taxon>Sporormiaceae</taxon>
        <taxon>Sporormia</taxon>
    </lineage>
</organism>
<evidence type="ECO:0000313" key="3">
    <source>
        <dbReference type="Proteomes" id="UP000799440"/>
    </source>
</evidence>
<evidence type="ECO:0000313" key="2">
    <source>
        <dbReference type="EMBL" id="KAF2745456.1"/>
    </source>
</evidence>
<dbReference type="Proteomes" id="UP000799440">
    <property type="component" value="Unassembled WGS sequence"/>
</dbReference>
<dbReference type="InterPro" id="IPR016181">
    <property type="entry name" value="Acyl_CoA_acyltransferase"/>
</dbReference>
<proteinExistence type="predicted"/>
<reference evidence="2" key="1">
    <citation type="journal article" date="2020" name="Stud. Mycol.">
        <title>101 Dothideomycetes genomes: a test case for predicting lifestyles and emergence of pathogens.</title>
        <authorList>
            <person name="Haridas S."/>
            <person name="Albert R."/>
            <person name="Binder M."/>
            <person name="Bloem J."/>
            <person name="Labutti K."/>
            <person name="Salamov A."/>
            <person name="Andreopoulos B."/>
            <person name="Baker S."/>
            <person name="Barry K."/>
            <person name="Bills G."/>
            <person name="Bluhm B."/>
            <person name="Cannon C."/>
            <person name="Castanera R."/>
            <person name="Culley D."/>
            <person name="Daum C."/>
            <person name="Ezra D."/>
            <person name="Gonzalez J."/>
            <person name="Henrissat B."/>
            <person name="Kuo A."/>
            <person name="Liang C."/>
            <person name="Lipzen A."/>
            <person name="Lutzoni F."/>
            <person name="Magnuson J."/>
            <person name="Mondo S."/>
            <person name="Nolan M."/>
            <person name="Ohm R."/>
            <person name="Pangilinan J."/>
            <person name="Park H.-J."/>
            <person name="Ramirez L."/>
            <person name="Alfaro M."/>
            <person name="Sun H."/>
            <person name="Tritt A."/>
            <person name="Yoshinaga Y."/>
            <person name="Zwiers L.-H."/>
            <person name="Turgeon B."/>
            <person name="Goodwin S."/>
            <person name="Spatafora J."/>
            <person name="Crous P."/>
            <person name="Grigoriev I."/>
        </authorList>
    </citation>
    <scope>NUCLEOTIDE SEQUENCE</scope>
    <source>
        <strain evidence="2">CBS 119925</strain>
    </source>
</reference>
<dbReference type="Pfam" id="PF22998">
    <property type="entry name" value="GNAT_LYC1-like"/>
    <property type="match status" value="1"/>
</dbReference>
<gene>
    <name evidence="2" type="ORF">M011DRAFT_406460</name>
</gene>
<dbReference type="InterPro" id="IPR053013">
    <property type="entry name" value="LAT"/>
</dbReference>
<dbReference type="EMBL" id="MU006582">
    <property type="protein sequence ID" value="KAF2745456.1"/>
    <property type="molecule type" value="Genomic_DNA"/>
</dbReference>
<name>A0A6A6V6E5_9PLEO</name>
<dbReference type="PANTHER" id="PTHR34815:SF4">
    <property type="entry name" value="N-ACETYLTRANSFERASE DOMAIN-CONTAINING PROTEIN"/>
    <property type="match status" value="1"/>
</dbReference>
<protein>
    <recommendedName>
        <fullName evidence="1">LYC1 C-terminal domain-containing protein</fullName>
    </recommendedName>
</protein>
<keyword evidence="3" id="KW-1185">Reference proteome</keyword>
<dbReference type="InterPro" id="IPR055100">
    <property type="entry name" value="GNAT_LYC1-like"/>
</dbReference>
<feature type="domain" description="LYC1 C-terminal" evidence="1">
    <location>
        <begin position="176"/>
        <end position="387"/>
    </location>
</feature>
<dbReference type="AlphaFoldDB" id="A0A6A6V6E5"/>
<dbReference type="OrthoDB" id="2020070at2759"/>
<dbReference type="Gene3D" id="3.40.630.30">
    <property type="match status" value="1"/>
</dbReference>
<evidence type="ECO:0000259" key="1">
    <source>
        <dbReference type="Pfam" id="PF22998"/>
    </source>
</evidence>
<accession>A0A6A6V6E5</accession>
<dbReference type="PANTHER" id="PTHR34815">
    <property type="entry name" value="LYSINE ACETYLTRANSFERASE"/>
    <property type="match status" value="1"/>
</dbReference>